<dbReference type="GO" id="GO:0008168">
    <property type="term" value="F:methyltransferase activity"/>
    <property type="evidence" value="ECO:0007669"/>
    <property type="project" value="UniProtKB-KW"/>
</dbReference>
<dbReference type="SUPFAM" id="SSF53335">
    <property type="entry name" value="S-adenosyl-L-methionine-dependent methyltransferases"/>
    <property type="match status" value="1"/>
</dbReference>
<dbReference type="EMBL" id="CP045644">
    <property type="protein sequence ID" value="QFZ84483.1"/>
    <property type="molecule type" value="Genomic_DNA"/>
</dbReference>
<evidence type="ECO:0000259" key="4">
    <source>
        <dbReference type="Pfam" id="PF13649"/>
    </source>
</evidence>
<evidence type="ECO:0000256" key="2">
    <source>
        <dbReference type="ARBA" id="ARBA00022679"/>
    </source>
</evidence>
<dbReference type="InterPro" id="IPR029063">
    <property type="entry name" value="SAM-dependent_MTases_sf"/>
</dbReference>
<gene>
    <name evidence="5" type="ORF">GFK26_17780</name>
</gene>
<dbReference type="PANTHER" id="PTHR43464">
    <property type="entry name" value="METHYLTRANSFERASE"/>
    <property type="match status" value="1"/>
</dbReference>
<dbReference type="GO" id="GO:0032259">
    <property type="term" value="P:methylation"/>
    <property type="evidence" value="ECO:0007669"/>
    <property type="project" value="UniProtKB-KW"/>
</dbReference>
<dbReference type="PANTHER" id="PTHR43464:SF19">
    <property type="entry name" value="UBIQUINONE BIOSYNTHESIS O-METHYLTRANSFERASE, MITOCHONDRIAL"/>
    <property type="match status" value="1"/>
</dbReference>
<dbReference type="InterPro" id="IPR041698">
    <property type="entry name" value="Methyltransf_25"/>
</dbReference>
<keyword evidence="1 5" id="KW-0489">Methyltransferase</keyword>
<evidence type="ECO:0000256" key="1">
    <source>
        <dbReference type="ARBA" id="ARBA00022603"/>
    </source>
</evidence>
<dbReference type="CDD" id="cd02440">
    <property type="entry name" value="AdoMet_MTases"/>
    <property type="match status" value="1"/>
</dbReference>
<sequence length="290" mass="30831">MDDDTSPANAEQAALWNGRAGSAWVQTQAVLDAMFQPLEARLTDAVRAVGARRVLDVGCGTGRTTLAVARQLGATGQCLGVDISAPMIEAAKARAAREALPSARFVCADVQGHAFEPGAFDMVISRLGVMFFDDPVQAFANLRRAATDGAALRCIAWRGGAENPFMTTAERAAAPLLPGLPPRRPNAPGQFAFADRARVAGILEASGWGEVDIQPFEVECAFPATALVDYFTRLGPVGLFLQEVDAKTRAQVVQTLHAAFAPYVQGDEVRFIAACWMIAARASVQERDGV</sequence>
<dbReference type="Gene3D" id="3.40.50.150">
    <property type="entry name" value="Vaccinia Virus protein VP39"/>
    <property type="match status" value="1"/>
</dbReference>
<dbReference type="RefSeq" id="WP_153283106.1">
    <property type="nucleotide sequence ID" value="NZ_CP045644.1"/>
</dbReference>
<evidence type="ECO:0000256" key="3">
    <source>
        <dbReference type="ARBA" id="ARBA00022691"/>
    </source>
</evidence>
<name>A0A5Q0M4L5_VARPD</name>
<accession>A0A5Q0M4L5</accession>
<keyword evidence="3" id="KW-0949">S-adenosyl-L-methionine</keyword>
<dbReference type="Proteomes" id="UP000326780">
    <property type="component" value="Chromosome"/>
</dbReference>
<organism evidence="5 6">
    <name type="scientific">Variovorax paradoxus</name>
    <dbReference type="NCBI Taxonomy" id="34073"/>
    <lineage>
        <taxon>Bacteria</taxon>
        <taxon>Pseudomonadati</taxon>
        <taxon>Pseudomonadota</taxon>
        <taxon>Betaproteobacteria</taxon>
        <taxon>Burkholderiales</taxon>
        <taxon>Comamonadaceae</taxon>
        <taxon>Variovorax</taxon>
    </lineage>
</organism>
<evidence type="ECO:0000313" key="5">
    <source>
        <dbReference type="EMBL" id="QFZ84483.1"/>
    </source>
</evidence>
<evidence type="ECO:0000313" key="6">
    <source>
        <dbReference type="Proteomes" id="UP000326780"/>
    </source>
</evidence>
<feature type="domain" description="Methyltransferase" evidence="4">
    <location>
        <begin position="54"/>
        <end position="147"/>
    </location>
</feature>
<protein>
    <submittedName>
        <fullName evidence="5">Methyltransferase domain-containing protein</fullName>
    </submittedName>
</protein>
<reference evidence="5 6" key="1">
    <citation type="submission" date="2019-10" db="EMBL/GenBank/DDBJ databases">
        <title>Complete genome sequence of Variovorax paradoxus 5C-2.</title>
        <authorList>
            <person name="Gogoleva N.E."/>
            <person name="Balkin A.S."/>
        </authorList>
    </citation>
    <scope>NUCLEOTIDE SEQUENCE [LARGE SCALE GENOMIC DNA]</scope>
    <source>
        <strain evidence="5 6">5C-2</strain>
    </source>
</reference>
<proteinExistence type="predicted"/>
<keyword evidence="2 5" id="KW-0808">Transferase</keyword>
<dbReference type="Pfam" id="PF13649">
    <property type="entry name" value="Methyltransf_25"/>
    <property type="match status" value="1"/>
</dbReference>
<dbReference type="AlphaFoldDB" id="A0A5Q0M4L5"/>